<comment type="caution">
    <text evidence="1">The sequence shown here is derived from an EMBL/GenBank/DDBJ whole genome shotgun (WGS) entry which is preliminary data.</text>
</comment>
<dbReference type="EMBL" id="BMGR01000014">
    <property type="protein sequence ID" value="GGG18080.1"/>
    <property type="molecule type" value="Genomic_DNA"/>
</dbReference>
<reference evidence="1" key="2">
    <citation type="submission" date="2020-09" db="EMBL/GenBank/DDBJ databases">
        <authorList>
            <person name="Sun Q."/>
            <person name="Zhou Y."/>
        </authorList>
    </citation>
    <scope>NUCLEOTIDE SEQUENCE</scope>
    <source>
        <strain evidence="1">CGMCC 1.12987</strain>
    </source>
</reference>
<dbReference type="Proteomes" id="UP000644756">
    <property type="component" value="Unassembled WGS sequence"/>
</dbReference>
<keyword evidence="2" id="KW-1185">Reference proteome</keyword>
<protein>
    <submittedName>
        <fullName evidence="1">Uncharacterized protein</fullName>
    </submittedName>
</protein>
<reference evidence="1" key="1">
    <citation type="journal article" date="2014" name="Int. J. Syst. Evol. Microbiol.">
        <title>Complete genome sequence of Corynebacterium casei LMG S-19264T (=DSM 44701T), isolated from a smear-ripened cheese.</title>
        <authorList>
            <consortium name="US DOE Joint Genome Institute (JGI-PGF)"/>
            <person name="Walter F."/>
            <person name="Albersmeier A."/>
            <person name="Kalinowski J."/>
            <person name="Ruckert C."/>
        </authorList>
    </citation>
    <scope>NUCLEOTIDE SEQUENCE</scope>
    <source>
        <strain evidence="1">CGMCC 1.12987</strain>
    </source>
</reference>
<evidence type="ECO:0000313" key="1">
    <source>
        <dbReference type="EMBL" id="GGG18080.1"/>
    </source>
</evidence>
<accession>A0A917G201</accession>
<name>A0A917G201_9BACL</name>
<dbReference type="AlphaFoldDB" id="A0A917G201"/>
<evidence type="ECO:0000313" key="2">
    <source>
        <dbReference type="Proteomes" id="UP000644756"/>
    </source>
</evidence>
<sequence length="134" mass="15047">MLKIVDTSYEGMGFVDFERDPATKRIKYFPERCKAAASLAFVDACDKFEMGWIDLERKWSSNPGTGVPARKDISGGSGTGENRRKCIFPGCGNHVDEGLLKLYGWKNAQCEEHIPDHVKRKYLKSLEGKENGQS</sequence>
<proteinExistence type="predicted"/>
<organism evidence="1 2">
    <name type="scientific">Paenibacillus abyssi</name>
    <dbReference type="NCBI Taxonomy" id="1340531"/>
    <lineage>
        <taxon>Bacteria</taxon>
        <taxon>Bacillati</taxon>
        <taxon>Bacillota</taxon>
        <taxon>Bacilli</taxon>
        <taxon>Bacillales</taxon>
        <taxon>Paenibacillaceae</taxon>
        <taxon>Paenibacillus</taxon>
    </lineage>
</organism>
<gene>
    <name evidence="1" type="ORF">GCM10010916_38600</name>
</gene>